<organism evidence="2">
    <name type="scientific">Zea mays</name>
    <name type="common">Maize</name>
    <dbReference type="NCBI Taxonomy" id="4577"/>
    <lineage>
        <taxon>Eukaryota</taxon>
        <taxon>Viridiplantae</taxon>
        <taxon>Streptophyta</taxon>
        <taxon>Embryophyta</taxon>
        <taxon>Tracheophyta</taxon>
        <taxon>Spermatophyta</taxon>
        <taxon>Magnoliopsida</taxon>
        <taxon>Liliopsida</taxon>
        <taxon>Poales</taxon>
        <taxon>Poaceae</taxon>
        <taxon>PACMAD clade</taxon>
        <taxon>Panicoideae</taxon>
        <taxon>Andropogonodae</taxon>
        <taxon>Andropogoneae</taxon>
        <taxon>Tripsacinae</taxon>
        <taxon>Zea</taxon>
    </lineage>
</organism>
<dbReference type="AlphaFoldDB" id="A0A1D6GMN5"/>
<name>A0A1D6GMN5_MAIZE</name>
<gene>
    <name evidence="2" type="ORF">ZEAMMB73_Zm00001d013842</name>
</gene>
<protein>
    <submittedName>
        <fullName evidence="2">Heat shock 70 kDa protein</fullName>
    </submittedName>
</protein>
<evidence type="ECO:0000313" key="2">
    <source>
        <dbReference type="EMBL" id="AQK64544.1"/>
    </source>
</evidence>
<feature type="compositionally biased region" description="Polar residues" evidence="1">
    <location>
        <begin position="8"/>
        <end position="25"/>
    </location>
</feature>
<sequence>MPRRTRSGKPSLTSGTMPTPPSTASRRVLESTGTRSRQRLHLRSRLPSLTSARRWPRMTSRRSRPSLRLPTRLSRRLDSTCLVVALAARSQDLDLRVAATRRRRQSMRRLRSEAAGVQGNCSGLFRSSSFFLGTQIVRCLR</sequence>
<proteinExistence type="predicted"/>
<feature type="compositionally biased region" description="Basic residues" evidence="1">
    <location>
        <begin position="54"/>
        <end position="65"/>
    </location>
</feature>
<reference evidence="2" key="1">
    <citation type="submission" date="2015-12" db="EMBL/GenBank/DDBJ databases">
        <title>Update maize B73 reference genome by single molecule sequencing technologies.</title>
        <authorList>
            <consortium name="Maize Genome Sequencing Project"/>
            <person name="Ware D."/>
        </authorList>
    </citation>
    <scope>NUCLEOTIDE SEQUENCE</scope>
    <source>
        <tissue evidence="2">Seedling</tissue>
    </source>
</reference>
<accession>A0A1D6GMN5</accession>
<feature type="region of interest" description="Disordered" evidence="1">
    <location>
        <begin position="1"/>
        <end position="71"/>
    </location>
</feature>
<evidence type="ECO:0000256" key="1">
    <source>
        <dbReference type="SAM" id="MobiDB-lite"/>
    </source>
</evidence>
<dbReference type="EMBL" id="CM000781">
    <property type="protein sequence ID" value="AQK64544.1"/>
    <property type="molecule type" value="Genomic_DNA"/>
</dbReference>
<keyword evidence="2" id="KW-0346">Stress response</keyword>